<feature type="transmembrane region" description="Helical" evidence="5">
    <location>
        <begin position="169"/>
        <end position="189"/>
    </location>
</feature>
<dbReference type="InterPro" id="IPR036513">
    <property type="entry name" value="STAS_dom_sf"/>
</dbReference>
<dbReference type="InterPro" id="IPR001902">
    <property type="entry name" value="SLC26A/SulP_fam"/>
</dbReference>
<comment type="subcellular location">
    <subcellularLocation>
        <location evidence="1">Membrane</location>
        <topology evidence="1">Multi-pass membrane protein</topology>
    </subcellularLocation>
</comment>
<dbReference type="PANTHER" id="PTHR11814">
    <property type="entry name" value="SULFATE TRANSPORTER"/>
    <property type="match status" value="1"/>
</dbReference>
<feature type="domain" description="STAS" evidence="6">
    <location>
        <begin position="439"/>
        <end position="537"/>
    </location>
</feature>
<dbReference type="Pfam" id="PF00916">
    <property type="entry name" value="Sulfate_transp"/>
    <property type="match status" value="1"/>
</dbReference>
<evidence type="ECO:0000313" key="7">
    <source>
        <dbReference type="EMBL" id="RSU06541.1"/>
    </source>
</evidence>
<feature type="transmembrane region" description="Helical" evidence="5">
    <location>
        <begin position="21"/>
        <end position="44"/>
    </location>
</feature>
<feature type="transmembrane region" description="Helical" evidence="5">
    <location>
        <begin position="380"/>
        <end position="408"/>
    </location>
</feature>
<keyword evidence="3 5" id="KW-1133">Transmembrane helix</keyword>
<evidence type="ECO:0000256" key="1">
    <source>
        <dbReference type="ARBA" id="ARBA00004141"/>
    </source>
</evidence>
<dbReference type="EMBL" id="NGJZ01000003">
    <property type="protein sequence ID" value="RSU06541.1"/>
    <property type="molecule type" value="Genomic_DNA"/>
</dbReference>
<keyword evidence="8" id="KW-1185">Reference proteome</keyword>
<feature type="transmembrane region" description="Helical" evidence="5">
    <location>
        <begin position="126"/>
        <end position="148"/>
    </location>
</feature>
<keyword evidence="2 5" id="KW-0812">Transmembrane</keyword>
<feature type="transmembrane region" description="Helical" evidence="5">
    <location>
        <begin position="195"/>
        <end position="214"/>
    </location>
</feature>
<dbReference type="Gene3D" id="3.30.750.24">
    <property type="entry name" value="STAS domain"/>
    <property type="match status" value="1"/>
</dbReference>
<sequence>MFLKFTKLLSEEFSGYSRQKFFKDLMAGLTVAAVALPLALAFGVSSGATAGAGLITAIIAGLIIGTLSGGFYQISGPTGAMSAILISLIAKYHMDGVFLATLMAGIFLLIAGIFKLGTLTNMIPSSVITGFTSGIAIIIALGQVNNLFGVHSEGDSALAKLWSYTKLGFHPDFPTLIIGICVILFIVFFPKKWNAIIPSSLLAIILATAAVMFFHIHVPEVGKIPTSLIPSEHLRVQNIKPGLMKELIAPALSIAVLGMIESLLCGASASRMTGKNLDSNQELVAQGVGNMLLPFFGGIPATAAIARTSVAIKSGAQTRIAGIIHAVTLMLSMFILTPVMMHIPLSALAGVLIVTAWRMNEWESIHYLFSHRLTSGIVKFLVTMVATVALDLSMAILLGVIVGLVFFIGKSATIEVNTESVDPTRMGKEAHPSAENWTVVYLTGPLFFVNSEKVHSALSNLPKEESIIFSLRGVPNIDVTAAKMLLEFYEEHTTANRQVIFASMNLGVRKSLEKAGLKETEQQPLFFDSVNLFLEKLFQ</sequence>
<organism evidence="7 8">
    <name type="scientific">Vagococcus entomophilus</name>
    <dbReference type="NCBI Taxonomy" id="1160095"/>
    <lineage>
        <taxon>Bacteria</taxon>
        <taxon>Bacillati</taxon>
        <taxon>Bacillota</taxon>
        <taxon>Bacilli</taxon>
        <taxon>Lactobacillales</taxon>
        <taxon>Enterococcaceae</taxon>
        <taxon>Vagococcus</taxon>
    </lineage>
</organism>
<keyword evidence="4 5" id="KW-0472">Membrane</keyword>
<evidence type="ECO:0000256" key="4">
    <source>
        <dbReference type="ARBA" id="ARBA00023136"/>
    </source>
</evidence>
<dbReference type="Pfam" id="PF01740">
    <property type="entry name" value="STAS"/>
    <property type="match status" value="1"/>
</dbReference>
<feature type="transmembrane region" description="Helical" evidence="5">
    <location>
        <begin position="50"/>
        <end position="72"/>
    </location>
</feature>
<feature type="transmembrane region" description="Helical" evidence="5">
    <location>
        <begin position="289"/>
        <end position="306"/>
    </location>
</feature>
<dbReference type="SUPFAM" id="SSF52091">
    <property type="entry name" value="SpoIIaa-like"/>
    <property type="match status" value="1"/>
</dbReference>
<gene>
    <name evidence="7" type="ORF">CBF30_09850</name>
</gene>
<feature type="transmembrane region" description="Helical" evidence="5">
    <location>
        <begin position="92"/>
        <end position="114"/>
    </location>
</feature>
<dbReference type="AlphaFoldDB" id="A0A430AFN7"/>
<evidence type="ECO:0000313" key="8">
    <source>
        <dbReference type="Proteomes" id="UP000288669"/>
    </source>
</evidence>
<dbReference type="Proteomes" id="UP000288669">
    <property type="component" value="Unassembled WGS sequence"/>
</dbReference>
<dbReference type="InterPro" id="IPR011547">
    <property type="entry name" value="SLC26A/SulP_dom"/>
</dbReference>
<evidence type="ECO:0000256" key="5">
    <source>
        <dbReference type="SAM" id="Phobius"/>
    </source>
</evidence>
<accession>A0A430AFN7</accession>
<feature type="transmembrane region" description="Helical" evidence="5">
    <location>
        <begin position="342"/>
        <end position="359"/>
    </location>
</feature>
<dbReference type="GO" id="GO:0055085">
    <property type="term" value="P:transmembrane transport"/>
    <property type="evidence" value="ECO:0007669"/>
    <property type="project" value="InterPro"/>
</dbReference>
<dbReference type="RefSeq" id="WP_126826030.1">
    <property type="nucleotide sequence ID" value="NZ_JBHLWU010000001.1"/>
</dbReference>
<dbReference type="PROSITE" id="PS50801">
    <property type="entry name" value="STAS"/>
    <property type="match status" value="1"/>
</dbReference>
<evidence type="ECO:0000256" key="2">
    <source>
        <dbReference type="ARBA" id="ARBA00022692"/>
    </source>
</evidence>
<name>A0A430AFN7_9ENTE</name>
<proteinExistence type="predicted"/>
<evidence type="ECO:0000256" key="3">
    <source>
        <dbReference type="ARBA" id="ARBA00022989"/>
    </source>
</evidence>
<evidence type="ECO:0000259" key="6">
    <source>
        <dbReference type="PROSITE" id="PS50801"/>
    </source>
</evidence>
<dbReference type="CDD" id="cd07042">
    <property type="entry name" value="STAS_SulP_like_sulfate_transporter"/>
    <property type="match status" value="1"/>
</dbReference>
<protein>
    <submittedName>
        <fullName evidence="7">Sodium-independent anion transporter</fullName>
    </submittedName>
</protein>
<dbReference type="InterPro" id="IPR002645">
    <property type="entry name" value="STAS_dom"/>
</dbReference>
<reference evidence="7 8" key="1">
    <citation type="submission" date="2017-05" db="EMBL/GenBank/DDBJ databases">
        <title>Vagococcus spp. assemblies.</title>
        <authorList>
            <person name="Gulvik C.A."/>
        </authorList>
    </citation>
    <scope>NUCLEOTIDE SEQUENCE [LARGE SCALE GENOMIC DNA]</scope>
    <source>
        <strain evidence="7 8">DSM 24756</strain>
    </source>
</reference>
<dbReference type="OrthoDB" id="9771198at2"/>
<comment type="caution">
    <text evidence="7">The sequence shown here is derived from an EMBL/GenBank/DDBJ whole genome shotgun (WGS) entry which is preliminary data.</text>
</comment>
<feature type="transmembrane region" description="Helical" evidence="5">
    <location>
        <begin position="247"/>
        <end position="269"/>
    </location>
</feature>
<dbReference type="GO" id="GO:0016020">
    <property type="term" value="C:membrane"/>
    <property type="evidence" value="ECO:0007669"/>
    <property type="project" value="UniProtKB-SubCell"/>
</dbReference>